<dbReference type="OMA" id="ANERNWH"/>
<dbReference type="SMART" id="SM00367">
    <property type="entry name" value="LRR_CC"/>
    <property type="match status" value="5"/>
</dbReference>
<dbReference type="Pfam" id="PF25372">
    <property type="entry name" value="DUF7885"/>
    <property type="match status" value="1"/>
</dbReference>
<evidence type="ECO:0000259" key="2">
    <source>
        <dbReference type="Pfam" id="PF25372"/>
    </source>
</evidence>
<name>A0A1U7LKI5_NEOID</name>
<sequence>MAGQVWHISERGNEQLDRLLRMRPDIPSPVYICRFFFHPPPVLFNDIKTSRDSLLVRTNMLNFINQQSANPFYLNSHSSSSKHIVNEPSPLRFALPAITGAAHTSHTSTPQSAPVRRCTPHPLQLPEILDLILGFLDCTNPIPSEPAPARRKPLSLRHARLIYPTEGQASAAWEAACRDDNRIPQHTTAGVYNCLTVNSEWYDSARRVLSKRLFFDDQTKWENFASQPFDRMANTLVLHKLKTTTQTMVNKLYQPRLEWLEFYVCPNLLPSPSLLSQFLKRLALPGSARVDDEFLALVANNCPYLETLDLRACEAVSDTGLVFIADRCPNLKYLNVGRIEGGHMITCRGVGAISRQTQVDTLGLAGCDIGDSGMWDIAQYRGDGIERLSLNGCKLLTNRSIPLILRHTPNLQVLELRQCTLITNVRPIIEFKRRGQPLVEGCEIFEERMRDEERKMAREERKARLSRSVEHGPQSSLRRRI</sequence>
<gene>
    <name evidence="3" type="ORF">NEOLI_005161</name>
</gene>
<evidence type="ECO:0000313" key="4">
    <source>
        <dbReference type="Proteomes" id="UP000186594"/>
    </source>
</evidence>
<dbReference type="InterPro" id="IPR001611">
    <property type="entry name" value="Leu-rich_rpt"/>
</dbReference>
<dbReference type="Proteomes" id="UP000186594">
    <property type="component" value="Unassembled WGS sequence"/>
</dbReference>
<dbReference type="OrthoDB" id="550575at2759"/>
<protein>
    <submittedName>
        <fullName evidence="3">Antagonist of mitotic exit network protein 1</fullName>
    </submittedName>
</protein>
<dbReference type="GO" id="GO:0019005">
    <property type="term" value="C:SCF ubiquitin ligase complex"/>
    <property type="evidence" value="ECO:0007669"/>
    <property type="project" value="TreeGrafter"/>
</dbReference>
<dbReference type="STRING" id="1198029.A0A1U7LKI5"/>
<proteinExistence type="predicted"/>
<dbReference type="InterPro" id="IPR006553">
    <property type="entry name" value="Leu-rich_rpt_Cys-con_subtyp"/>
</dbReference>
<feature type="region of interest" description="Disordered" evidence="1">
    <location>
        <begin position="456"/>
        <end position="481"/>
    </location>
</feature>
<dbReference type="AlphaFoldDB" id="A0A1U7LKI5"/>
<dbReference type="PANTHER" id="PTHR13318">
    <property type="entry name" value="PARTNER OF PAIRED, ISOFORM B-RELATED"/>
    <property type="match status" value="1"/>
</dbReference>
<dbReference type="InterPro" id="IPR057207">
    <property type="entry name" value="FBXL15_LRR"/>
</dbReference>
<dbReference type="InterPro" id="IPR032675">
    <property type="entry name" value="LRR_dom_sf"/>
</dbReference>
<dbReference type="Pfam" id="PF13516">
    <property type="entry name" value="LRR_6"/>
    <property type="match status" value="1"/>
</dbReference>
<dbReference type="EMBL" id="LXFE01002243">
    <property type="protein sequence ID" value="OLL23164.1"/>
    <property type="molecule type" value="Genomic_DNA"/>
</dbReference>
<feature type="domain" description="F-box/LRR-repeat protein 15-like leucin rich repeat" evidence="2">
    <location>
        <begin position="333"/>
        <end position="407"/>
    </location>
</feature>
<feature type="compositionally biased region" description="Basic and acidic residues" evidence="1">
    <location>
        <begin position="456"/>
        <end position="470"/>
    </location>
</feature>
<evidence type="ECO:0000256" key="1">
    <source>
        <dbReference type="SAM" id="MobiDB-lite"/>
    </source>
</evidence>
<reference evidence="3 4" key="1">
    <citation type="submission" date="2016-04" db="EMBL/GenBank/DDBJ databases">
        <title>Evolutionary innovation and constraint leading to complex multicellularity in the Ascomycota.</title>
        <authorList>
            <person name="Cisse O."/>
            <person name="Nguyen A."/>
            <person name="Hewitt D.A."/>
            <person name="Jedd G."/>
            <person name="Stajich J.E."/>
        </authorList>
    </citation>
    <scope>NUCLEOTIDE SEQUENCE [LARGE SCALE GENOMIC DNA]</scope>
    <source>
        <strain evidence="3 4">DAH-3</strain>
    </source>
</reference>
<keyword evidence="4" id="KW-1185">Reference proteome</keyword>
<accession>A0A1U7LKI5</accession>
<organism evidence="3 4">
    <name type="scientific">Neolecta irregularis (strain DAH-3)</name>
    <dbReference type="NCBI Taxonomy" id="1198029"/>
    <lineage>
        <taxon>Eukaryota</taxon>
        <taxon>Fungi</taxon>
        <taxon>Dikarya</taxon>
        <taxon>Ascomycota</taxon>
        <taxon>Taphrinomycotina</taxon>
        <taxon>Neolectales</taxon>
        <taxon>Neolectaceae</taxon>
        <taxon>Neolecta</taxon>
    </lineage>
</organism>
<dbReference type="SUPFAM" id="SSF52047">
    <property type="entry name" value="RNI-like"/>
    <property type="match status" value="1"/>
</dbReference>
<evidence type="ECO:0000313" key="3">
    <source>
        <dbReference type="EMBL" id="OLL23164.1"/>
    </source>
</evidence>
<dbReference type="GO" id="GO:0031146">
    <property type="term" value="P:SCF-dependent proteasomal ubiquitin-dependent protein catabolic process"/>
    <property type="evidence" value="ECO:0007669"/>
    <property type="project" value="TreeGrafter"/>
</dbReference>
<comment type="caution">
    <text evidence="3">The sequence shown here is derived from an EMBL/GenBank/DDBJ whole genome shotgun (WGS) entry which is preliminary data.</text>
</comment>
<dbReference type="Gene3D" id="3.80.10.10">
    <property type="entry name" value="Ribonuclease Inhibitor"/>
    <property type="match status" value="2"/>
</dbReference>